<evidence type="ECO:0000313" key="2">
    <source>
        <dbReference type="Proteomes" id="UP000504634"/>
    </source>
</evidence>
<dbReference type="AlphaFoldDB" id="A0A6J2TI54"/>
<organism evidence="2 3">
    <name type="scientific">Drosophila lebanonensis</name>
    <name type="common">Fruit fly</name>
    <name type="synonym">Scaptodrosophila lebanonensis</name>
    <dbReference type="NCBI Taxonomy" id="7225"/>
    <lineage>
        <taxon>Eukaryota</taxon>
        <taxon>Metazoa</taxon>
        <taxon>Ecdysozoa</taxon>
        <taxon>Arthropoda</taxon>
        <taxon>Hexapoda</taxon>
        <taxon>Insecta</taxon>
        <taxon>Pterygota</taxon>
        <taxon>Neoptera</taxon>
        <taxon>Endopterygota</taxon>
        <taxon>Diptera</taxon>
        <taxon>Brachycera</taxon>
        <taxon>Muscomorpha</taxon>
        <taxon>Ephydroidea</taxon>
        <taxon>Drosophilidae</taxon>
        <taxon>Scaptodrosophila</taxon>
    </lineage>
</organism>
<accession>A0A6J2TI54</accession>
<gene>
    <name evidence="3" type="primary">LOC115625453</name>
</gene>
<feature type="signal peptide" evidence="1">
    <location>
        <begin position="1"/>
        <end position="19"/>
    </location>
</feature>
<name>A0A6J2TI54_DROLE</name>
<dbReference type="GO" id="GO:0005615">
    <property type="term" value="C:extracellular space"/>
    <property type="evidence" value="ECO:0007669"/>
    <property type="project" value="TreeGrafter"/>
</dbReference>
<protein>
    <submittedName>
        <fullName evidence="3">Uncharacterized protein LOC115625453</fullName>
    </submittedName>
</protein>
<dbReference type="PANTHER" id="PTHR11008:SF29">
    <property type="entry name" value="IP17226P"/>
    <property type="match status" value="1"/>
</dbReference>
<dbReference type="InterPro" id="IPR010562">
    <property type="entry name" value="Haemolymph_juvenile_hormone-bd"/>
</dbReference>
<reference evidence="3" key="1">
    <citation type="submission" date="2025-08" db="UniProtKB">
        <authorList>
            <consortium name="RefSeq"/>
        </authorList>
    </citation>
    <scope>IDENTIFICATION</scope>
    <source>
        <strain evidence="3">11010-0011.00</strain>
        <tissue evidence="3">Whole body</tissue>
    </source>
</reference>
<dbReference type="InterPro" id="IPR038606">
    <property type="entry name" value="To_sf"/>
</dbReference>
<dbReference type="Pfam" id="PF06585">
    <property type="entry name" value="JHBP"/>
    <property type="match status" value="1"/>
</dbReference>
<dbReference type="Proteomes" id="UP000504634">
    <property type="component" value="Unplaced"/>
</dbReference>
<dbReference type="PANTHER" id="PTHR11008">
    <property type="entry name" value="PROTEIN TAKEOUT-LIKE PROTEIN"/>
    <property type="match status" value="1"/>
</dbReference>
<dbReference type="Gene3D" id="3.15.10.30">
    <property type="entry name" value="Haemolymph juvenile hormone binding protein"/>
    <property type="match status" value="1"/>
</dbReference>
<dbReference type="GeneID" id="115625453"/>
<dbReference type="SMART" id="SM00700">
    <property type="entry name" value="JHBP"/>
    <property type="match status" value="1"/>
</dbReference>
<dbReference type="OrthoDB" id="6380971at2759"/>
<sequence length="257" mass="28961">MNLKFLIVLLVFAITSSQASFESQIIDFLEELRMRMCHPIPNLGMPALDPFQIPEHHEIAVDNKYFVDFIGSIDDFFLHGLSDFKINDLNIYTVPLRRSTINVTFPLTWFQTLYSAKGSLAYIVNLAGDGNAEASITDFTFSFSWILKSGIHLGIRGLQIEMYLGGLNVDFQNLLEEERINEFIHALINELGVELLDDIWTYEQDVVVAWVETRINNFIGQYTLADIIKIIAGGGGEGGESKPIFDGVEPDCKLSED</sequence>
<keyword evidence="1" id="KW-0732">Signal</keyword>
<feature type="chain" id="PRO_5026877111" evidence="1">
    <location>
        <begin position="20"/>
        <end position="257"/>
    </location>
</feature>
<keyword evidence="2" id="KW-1185">Reference proteome</keyword>
<evidence type="ECO:0000256" key="1">
    <source>
        <dbReference type="SAM" id="SignalP"/>
    </source>
</evidence>
<proteinExistence type="predicted"/>
<evidence type="ECO:0000313" key="3">
    <source>
        <dbReference type="RefSeq" id="XP_030376361.1"/>
    </source>
</evidence>
<dbReference type="RefSeq" id="XP_030376361.1">
    <property type="nucleotide sequence ID" value="XM_030520501.1"/>
</dbReference>